<proteinExistence type="predicted"/>
<dbReference type="EMBL" id="JAULSU010000006">
    <property type="protein sequence ID" value="KAK0613840.1"/>
    <property type="molecule type" value="Genomic_DNA"/>
</dbReference>
<dbReference type="Proteomes" id="UP001175000">
    <property type="component" value="Unassembled WGS sequence"/>
</dbReference>
<evidence type="ECO:0000313" key="3">
    <source>
        <dbReference type="Proteomes" id="UP001175000"/>
    </source>
</evidence>
<accession>A0AA39WEB3</accession>
<gene>
    <name evidence="2" type="ORF">B0T14DRAFT_287616</name>
</gene>
<evidence type="ECO:0000313" key="2">
    <source>
        <dbReference type="EMBL" id="KAK0613840.1"/>
    </source>
</evidence>
<evidence type="ECO:0000256" key="1">
    <source>
        <dbReference type="SAM" id="MobiDB-lite"/>
    </source>
</evidence>
<feature type="region of interest" description="Disordered" evidence="1">
    <location>
        <begin position="86"/>
        <end position="107"/>
    </location>
</feature>
<reference evidence="2" key="1">
    <citation type="submission" date="2023-06" db="EMBL/GenBank/DDBJ databases">
        <title>Genome-scale phylogeny and comparative genomics of the fungal order Sordariales.</title>
        <authorList>
            <consortium name="Lawrence Berkeley National Laboratory"/>
            <person name="Hensen N."/>
            <person name="Bonometti L."/>
            <person name="Westerberg I."/>
            <person name="Brannstrom I.O."/>
            <person name="Guillou S."/>
            <person name="Cros-Aarteil S."/>
            <person name="Calhoun S."/>
            <person name="Haridas S."/>
            <person name="Kuo A."/>
            <person name="Mondo S."/>
            <person name="Pangilinan J."/>
            <person name="Riley R."/>
            <person name="Labutti K."/>
            <person name="Andreopoulos B."/>
            <person name="Lipzen A."/>
            <person name="Chen C."/>
            <person name="Yanf M."/>
            <person name="Daum C."/>
            <person name="Ng V."/>
            <person name="Clum A."/>
            <person name="Steindorff A."/>
            <person name="Ohm R."/>
            <person name="Martin F."/>
            <person name="Silar P."/>
            <person name="Natvig D."/>
            <person name="Lalanne C."/>
            <person name="Gautier V."/>
            <person name="Ament-Velasquez S.L."/>
            <person name="Kruys A."/>
            <person name="Hutchinson M.I."/>
            <person name="Powell A.J."/>
            <person name="Barry K."/>
            <person name="Miller A.N."/>
            <person name="Grigoriev I.V."/>
            <person name="Debuchy R."/>
            <person name="Gladieux P."/>
            <person name="Thoren M.H."/>
            <person name="Johannesson H."/>
        </authorList>
    </citation>
    <scope>NUCLEOTIDE SEQUENCE</scope>
    <source>
        <strain evidence="2">CBS 606.72</strain>
    </source>
</reference>
<comment type="caution">
    <text evidence="2">The sequence shown here is derived from an EMBL/GenBank/DDBJ whole genome shotgun (WGS) entry which is preliminary data.</text>
</comment>
<protein>
    <submittedName>
        <fullName evidence="2">Uncharacterized protein</fullName>
    </submittedName>
</protein>
<organism evidence="2 3">
    <name type="scientific">Immersiella caudata</name>
    <dbReference type="NCBI Taxonomy" id="314043"/>
    <lineage>
        <taxon>Eukaryota</taxon>
        <taxon>Fungi</taxon>
        <taxon>Dikarya</taxon>
        <taxon>Ascomycota</taxon>
        <taxon>Pezizomycotina</taxon>
        <taxon>Sordariomycetes</taxon>
        <taxon>Sordariomycetidae</taxon>
        <taxon>Sordariales</taxon>
        <taxon>Lasiosphaeriaceae</taxon>
        <taxon>Immersiella</taxon>
    </lineage>
</organism>
<name>A0AA39WEB3_9PEZI</name>
<dbReference type="AlphaFoldDB" id="A0AA39WEB3"/>
<keyword evidence="3" id="KW-1185">Reference proteome</keyword>
<sequence length="201" mass="21806">MQQIPNGGHEANLVRNDVAPVHPWDGPIKRGQLGRAAKSNNSAMLIYQSTLPCPRKLPTIEKGLDVSEACPGLHSFLEKRRQGRGAPNLAFRKGRKGSSQESEIVEQRRQGSMTGILTARCFLAPRDVSRCSCSVSVFAAITSCCCTSTSACMWMWSDVQVRFLFRPRPPSMASPPLDSSSLAAATSSGPTIEGWLTTRSV</sequence>